<evidence type="ECO:0000313" key="1">
    <source>
        <dbReference type="EMBL" id="CDX39954.1"/>
    </source>
</evidence>
<evidence type="ECO:0000313" key="2">
    <source>
        <dbReference type="Proteomes" id="UP000046373"/>
    </source>
</evidence>
<reference evidence="1 2" key="1">
    <citation type="submission" date="2014-08" db="EMBL/GenBank/DDBJ databases">
        <authorList>
            <person name="Moulin Lionel"/>
        </authorList>
    </citation>
    <scope>NUCLEOTIDE SEQUENCE [LARGE SCALE GENOMIC DNA]</scope>
</reference>
<protein>
    <submittedName>
        <fullName evidence="1">Uncharacterized protein</fullName>
    </submittedName>
</protein>
<sequence length="30" mass="3237">MTITTHIRGTLTLDQTSGFMTTTPRLAALS</sequence>
<proteinExistence type="predicted"/>
<gene>
    <name evidence="1" type="ORF">MPLDJ20_260185</name>
</gene>
<dbReference type="Proteomes" id="UP000046373">
    <property type="component" value="Unassembled WGS sequence"/>
</dbReference>
<accession>A0A090FEG0</accession>
<name>A0A090FEG0_MESPL</name>
<organism evidence="1 2">
    <name type="scientific">Mesorhizobium plurifarium</name>
    <dbReference type="NCBI Taxonomy" id="69974"/>
    <lineage>
        <taxon>Bacteria</taxon>
        <taxon>Pseudomonadati</taxon>
        <taxon>Pseudomonadota</taxon>
        <taxon>Alphaproteobacteria</taxon>
        <taxon>Hyphomicrobiales</taxon>
        <taxon>Phyllobacteriaceae</taxon>
        <taxon>Mesorhizobium</taxon>
    </lineage>
</organism>
<dbReference type="AlphaFoldDB" id="A0A090FEG0"/>
<dbReference type="EMBL" id="CCNB01000019">
    <property type="protein sequence ID" value="CDX39954.1"/>
    <property type="molecule type" value="Genomic_DNA"/>
</dbReference>